<dbReference type="InterPro" id="IPR006190">
    <property type="entry name" value="SAF_AFP_Neu5Ac"/>
</dbReference>
<dbReference type="PROSITE" id="PS50844">
    <property type="entry name" value="AFP_LIKE"/>
    <property type="match status" value="1"/>
</dbReference>
<dbReference type="AlphaFoldDB" id="A0A975G3P7"/>
<keyword evidence="2" id="KW-0808">Transferase</keyword>
<gene>
    <name evidence="2" type="primary">pseI</name>
    <name evidence="2" type="ORF">KCG34_08755</name>
</gene>
<dbReference type="InterPro" id="IPR020030">
    <property type="entry name" value="Pseudaminic_synth_PseI"/>
</dbReference>
<dbReference type="Pfam" id="PF03102">
    <property type="entry name" value="NeuB"/>
    <property type="match status" value="1"/>
</dbReference>
<dbReference type="InterPro" id="IPR057736">
    <property type="entry name" value="SAF_PseI/NeuA/NeuB"/>
</dbReference>
<dbReference type="RefSeq" id="WP_211939988.1">
    <property type="nucleotide sequence ID" value="NZ_CP073078.1"/>
</dbReference>
<evidence type="ECO:0000313" key="3">
    <source>
        <dbReference type="Proteomes" id="UP000676409"/>
    </source>
</evidence>
<name>A0A975G3P7_9CAUL</name>
<evidence type="ECO:0000313" key="2">
    <source>
        <dbReference type="EMBL" id="QUD89937.1"/>
    </source>
</evidence>
<dbReference type="PANTHER" id="PTHR42966:SF2">
    <property type="entry name" value="PSEUDAMINIC ACID SYNTHASE"/>
    <property type="match status" value="1"/>
</dbReference>
<dbReference type="GO" id="GO:0047444">
    <property type="term" value="F:N-acylneuraminate-9-phosphate synthase activity"/>
    <property type="evidence" value="ECO:0007669"/>
    <property type="project" value="TreeGrafter"/>
</dbReference>
<dbReference type="EMBL" id="CP073078">
    <property type="protein sequence ID" value="QUD89937.1"/>
    <property type="molecule type" value="Genomic_DNA"/>
</dbReference>
<dbReference type="InterPro" id="IPR013132">
    <property type="entry name" value="PseI/NeuA/B-like_N"/>
</dbReference>
<keyword evidence="3" id="KW-1185">Reference proteome</keyword>
<reference evidence="2" key="1">
    <citation type="submission" date="2021-04" db="EMBL/GenBank/DDBJ databases">
        <title>The complete genome sequence of Caulobacter sp. S6.</title>
        <authorList>
            <person name="Tang Y."/>
            <person name="Ouyang W."/>
            <person name="Liu Q."/>
            <person name="Huang B."/>
            <person name="Guo Z."/>
            <person name="Lei P."/>
        </authorList>
    </citation>
    <scope>NUCLEOTIDE SEQUENCE</scope>
    <source>
        <strain evidence="2">S6</strain>
    </source>
</reference>
<dbReference type="Gene3D" id="3.90.1210.10">
    <property type="entry name" value="Antifreeze-like/N-acetylneuraminic acid synthase C-terminal domain"/>
    <property type="match status" value="1"/>
</dbReference>
<feature type="domain" description="AFP-like" evidence="1">
    <location>
        <begin position="293"/>
        <end position="349"/>
    </location>
</feature>
<dbReference type="Proteomes" id="UP000676409">
    <property type="component" value="Chromosome"/>
</dbReference>
<sequence length="349" mass="37359">MSRPFAIAGRAIGPDQPPYVIAEMSGNHNGDIDRALALIEAAAEAGADAVKLQTYTADTITIDHDGPGFVIQGGLWEGRRLYELYEEAHTPWDWHPRLFERAAKLGITAFSSPFDPTAVKFLDELGAPAFKVASFELVDTPLIACMAQTGKPLIMSTGLASPEDIAEAVGAARFAGAQDLVLLHCTSGYPTPASQMHLRTMADLGTRYGTLVGLSDHSMGTAVSVAAVALGACVIEKHFTLARADGGPDSAFSLEPDELARLVRDCRDAWEALGGVHYEEVEAEKASREHRRSLYVVADVAAGEVLTEAHVRSIRPGHGLAPKHLYDVLGKPAARDLKRGEPLAWEMVG</sequence>
<dbReference type="SUPFAM" id="SSF51569">
    <property type="entry name" value="Aldolase"/>
    <property type="match status" value="1"/>
</dbReference>
<accession>A0A975G3P7</accession>
<dbReference type="GO" id="GO:0016051">
    <property type="term" value="P:carbohydrate biosynthetic process"/>
    <property type="evidence" value="ECO:0007669"/>
    <property type="project" value="InterPro"/>
</dbReference>
<dbReference type="KEGG" id="caul:KCG34_08755"/>
<proteinExistence type="predicted"/>
<dbReference type="InterPro" id="IPR036732">
    <property type="entry name" value="AFP_Neu5c_C_sf"/>
</dbReference>
<dbReference type="SMART" id="SM00858">
    <property type="entry name" value="SAF"/>
    <property type="match status" value="1"/>
</dbReference>
<dbReference type="CDD" id="cd11615">
    <property type="entry name" value="SAF_NeuB_like"/>
    <property type="match status" value="1"/>
</dbReference>
<dbReference type="SUPFAM" id="SSF51269">
    <property type="entry name" value="AFP III-like domain"/>
    <property type="match status" value="1"/>
</dbReference>
<dbReference type="Gene3D" id="3.20.20.70">
    <property type="entry name" value="Aldolase class I"/>
    <property type="match status" value="1"/>
</dbReference>
<organism evidence="2 3">
    <name type="scientific">Phenylobacterium montanum</name>
    <dbReference type="NCBI Taxonomy" id="2823693"/>
    <lineage>
        <taxon>Bacteria</taxon>
        <taxon>Pseudomonadati</taxon>
        <taxon>Pseudomonadota</taxon>
        <taxon>Alphaproteobacteria</taxon>
        <taxon>Caulobacterales</taxon>
        <taxon>Caulobacteraceae</taxon>
        <taxon>Phenylobacterium</taxon>
    </lineage>
</organism>
<dbReference type="InterPro" id="IPR051690">
    <property type="entry name" value="PseI-like"/>
</dbReference>
<dbReference type="InterPro" id="IPR013974">
    <property type="entry name" value="SAF"/>
</dbReference>
<dbReference type="InterPro" id="IPR013785">
    <property type="entry name" value="Aldolase_TIM"/>
</dbReference>
<protein>
    <submittedName>
        <fullName evidence="2">Pseudaminic acid synthase</fullName>
        <ecNumber evidence="2">2.5.1.97</ecNumber>
    </submittedName>
</protein>
<dbReference type="NCBIfam" id="TIGR03586">
    <property type="entry name" value="PseI"/>
    <property type="match status" value="1"/>
</dbReference>
<dbReference type="PANTHER" id="PTHR42966">
    <property type="entry name" value="N-ACETYLNEURAMINATE SYNTHASE"/>
    <property type="match status" value="1"/>
</dbReference>
<evidence type="ECO:0000259" key="1">
    <source>
        <dbReference type="PROSITE" id="PS50844"/>
    </source>
</evidence>
<dbReference type="Pfam" id="PF08666">
    <property type="entry name" value="SAF"/>
    <property type="match status" value="1"/>
</dbReference>
<dbReference type="EC" id="2.5.1.97" evidence="2"/>